<dbReference type="EMBL" id="BGZK01006385">
    <property type="protein sequence ID" value="GBO98434.1"/>
    <property type="molecule type" value="Genomic_DNA"/>
</dbReference>
<organism evidence="1 2">
    <name type="scientific">Eumeta variegata</name>
    <name type="common">Bagworm moth</name>
    <name type="synonym">Eumeta japonica</name>
    <dbReference type="NCBI Taxonomy" id="151549"/>
    <lineage>
        <taxon>Eukaryota</taxon>
        <taxon>Metazoa</taxon>
        <taxon>Ecdysozoa</taxon>
        <taxon>Arthropoda</taxon>
        <taxon>Hexapoda</taxon>
        <taxon>Insecta</taxon>
        <taxon>Pterygota</taxon>
        <taxon>Neoptera</taxon>
        <taxon>Endopterygota</taxon>
        <taxon>Lepidoptera</taxon>
        <taxon>Glossata</taxon>
        <taxon>Ditrysia</taxon>
        <taxon>Tineoidea</taxon>
        <taxon>Psychidae</taxon>
        <taxon>Oiketicinae</taxon>
        <taxon>Eumeta</taxon>
    </lineage>
</organism>
<keyword evidence="2" id="KW-1185">Reference proteome</keyword>
<comment type="caution">
    <text evidence="1">The sequence shown here is derived from an EMBL/GenBank/DDBJ whole genome shotgun (WGS) entry which is preliminary data.</text>
</comment>
<proteinExistence type="predicted"/>
<accession>A0A4C1S826</accession>
<gene>
    <name evidence="1" type="ORF">EVAR_70460_1</name>
</gene>
<feature type="non-terminal residue" evidence="1">
    <location>
        <position position="42"/>
    </location>
</feature>
<sequence length="42" mass="4487">MAISCAWPSNQIKTMGVGGPRLLLKGTTLPTVVEVLIRLQHG</sequence>
<dbReference type="Proteomes" id="UP000299102">
    <property type="component" value="Unassembled WGS sequence"/>
</dbReference>
<evidence type="ECO:0000313" key="2">
    <source>
        <dbReference type="Proteomes" id="UP000299102"/>
    </source>
</evidence>
<name>A0A4C1S826_EUMVA</name>
<evidence type="ECO:0000313" key="1">
    <source>
        <dbReference type="EMBL" id="GBO98434.1"/>
    </source>
</evidence>
<protein>
    <submittedName>
        <fullName evidence="1">Uncharacterized protein</fullName>
    </submittedName>
</protein>
<dbReference type="AlphaFoldDB" id="A0A4C1S826"/>
<reference evidence="1 2" key="1">
    <citation type="journal article" date="2019" name="Commun. Biol.">
        <title>The bagworm genome reveals a unique fibroin gene that provides high tensile strength.</title>
        <authorList>
            <person name="Kono N."/>
            <person name="Nakamura H."/>
            <person name="Ohtoshi R."/>
            <person name="Tomita M."/>
            <person name="Numata K."/>
            <person name="Arakawa K."/>
        </authorList>
    </citation>
    <scope>NUCLEOTIDE SEQUENCE [LARGE SCALE GENOMIC DNA]</scope>
</reference>